<proteinExistence type="predicted"/>
<accession>A0A6B0U6S8</accession>
<dbReference type="EMBL" id="GIFC01006159">
    <property type="protein sequence ID" value="MXU88242.1"/>
    <property type="molecule type" value="Transcribed_RNA"/>
</dbReference>
<dbReference type="AlphaFoldDB" id="A0A6B0U6S8"/>
<protein>
    <submittedName>
        <fullName evidence="2">Putative salivary kunitz domain protein</fullName>
    </submittedName>
</protein>
<keyword evidence="1" id="KW-0732">Signal</keyword>
<sequence>MRFSCILGVLAMCLIAAKNQDIPASYVSCQDTLPRFMRSIDVQLRQLDRIAQGHGQYFGHLAFLFANMEVGGTVLGRHIPLSIRRTERLAGDIWACVLEYA</sequence>
<feature type="chain" id="PRO_5025675065" evidence="1">
    <location>
        <begin position="20"/>
        <end position="101"/>
    </location>
</feature>
<organism evidence="2">
    <name type="scientific">Ixodes ricinus</name>
    <name type="common">Common tick</name>
    <name type="synonym">Acarus ricinus</name>
    <dbReference type="NCBI Taxonomy" id="34613"/>
    <lineage>
        <taxon>Eukaryota</taxon>
        <taxon>Metazoa</taxon>
        <taxon>Ecdysozoa</taxon>
        <taxon>Arthropoda</taxon>
        <taxon>Chelicerata</taxon>
        <taxon>Arachnida</taxon>
        <taxon>Acari</taxon>
        <taxon>Parasitiformes</taxon>
        <taxon>Ixodida</taxon>
        <taxon>Ixodoidea</taxon>
        <taxon>Ixodidae</taxon>
        <taxon>Ixodinae</taxon>
        <taxon>Ixodes</taxon>
    </lineage>
</organism>
<evidence type="ECO:0000313" key="2">
    <source>
        <dbReference type="EMBL" id="MXU88242.1"/>
    </source>
</evidence>
<reference evidence="2" key="1">
    <citation type="submission" date="2019-12" db="EMBL/GenBank/DDBJ databases">
        <title>An insight into the sialome of adult female Ixodes ricinus ticks feeding for 6 days.</title>
        <authorList>
            <person name="Perner J."/>
            <person name="Ribeiro J.M.C."/>
        </authorList>
    </citation>
    <scope>NUCLEOTIDE SEQUENCE</scope>
    <source>
        <strain evidence="2">Semi-engorged</strain>
        <tissue evidence="2">Salivary glands</tissue>
    </source>
</reference>
<evidence type="ECO:0000256" key="1">
    <source>
        <dbReference type="SAM" id="SignalP"/>
    </source>
</evidence>
<name>A0A6B0U6S8_IXORI</name>
<feature type="signal peptide" evidence="1">
    <location>
        <begin position="1"/>
        <end position="19"/>
    </location>
</feature>